<keyword evidence="1" id="KW-1133">Transmembrane helix</keyword>
<dbReference type="STRING" id="745820.SAMN04488053_102135"/>
<accession>A0A1H0CKE7</accession>
<keyword evidence="1" id="KW-0812">Transmembrane</keyword>
<dbReference type="AlphaFoldDB" id="A0A1H0CKE7"/>
<dbReference type="EMBL" id="FNIL01000002">
    <property type="protein sequence ID" value="SDN58325.1"/>
    <property type="molecule type" value="Genomic_DNA"/>
</dbReference>
<evidence type="ECO:0000313" key="2">
    <source>
        <dbReference type="EMBL" id="SDN58325.1"/>
    </source>
</evidence>
<feature type="transmembrane region" description="Helical" evidence="1">
    <location>
        <begin position="59"/>
        <end position="83"/>
    </location>
</feature>
<name>A0A1H0CKE7_9BACI</name>
<evidence type="ECO:0000256" key="1">
    <source>
        <dbReference type="SAM" id="Phobius"/>
    </source>
</evidence>
<protein>
    <recommendedName>
        <fullName evidence="4">DUF5673 domain-containing protein</fullName>
    </recommendedName>
</protein>
<keyword evidence="1" id="KW-0472">Membrane</keyword>
<gene>
    <name evidence="2" type="ORF">SAMN04488053_102135</name>
</gene>
<feature type="transmembrane region" description="Helical" evidence="1">
    <location>
        <begin position="12"/>
        <end position="39"/>
    </location>
</feature>
<dbReference type="Proteomes" id="UP000198778">
    <property type="component" value="Unassembled WGS sequence"/>
</dbReference>
<evidence type="ECO:0000313" key="3">
    <source>
        <dbReference type="Proteomes" id="UP000198778"/>
    </source>
</evidence>
<dbReference type="RefSeq" id="WP_244516663.1">
    <property type="nucleotide sequence ID" value="NZ_FNIL01000002.1"/>
</dbReference>
<organism evidence="2 3">
    <name type="scientific">Alkalicoccus daliensis</name>
    <dbReference type="NCBI Taxonomy" id="745820"/>
    <lineage>
        <taxon>Bacteria</taxon>
        <taxon>Bacillati</taxon>
        <taxon>Bacillota</taxon>
        <taxon>Bacilli</taxon>
        <taxon>Bacillales</taxon>
        <taxon>Bacillaceae</taxon>
        <taxon>Alkalicoccus</taxon>
    </lineage>
</organism>
<evidence type="ECO:0008006" key="4">
    <source>
        <dbReference type="Google" id="ProtNLM"/>
    </source>
</evidence>
<sequence>MLKRLKEADANSLLPYVLTAGPLLMIMAFFVPFIAVMMIQDLLFFSRSHWSFIRPREAYLGFGAGMIWLAVCLFSLFAAKVIFERKKREDWLSGLHIILMLLALPIFVLSIYHYAYLDEHGVQVNSFWSMSEESLAWDNVVYVSRVEREGSREVLSYTFSDGEKSLTIPYTTDDYQTRQAVNEVINVYAWEVETVIEGET</sequence>
<proteinExistence type="predicted"/>
<keyword evidence="3" id="KW-1185">Reference proteome</keyword>
<feature type="transmembrane region" description="Helical" evidence="1">
    <location>
        <begin position="95"/>
        <end position="115"/>
    </location>
</feature>
<reference evidence="3" key="1">
    <citation type="submission" date="2016-10" db="EMBL/GenBank/DDBJ databases">
        <authorList>
            <person name="Varghese N."/>
            <person name="Submissions S."/>
        </authorList>
    </citation>
    <scope>NUCLEOTIDE SEQUENCE [LARGE SCALE GENOMIC DNA]</scope>
    <source>
        <strain evidence="3">CGMCC 1.10369</strain>
    </source>
</reference>